<dbReference type="Proteomes" id="UP000789525">
    <property type="component" value="Unassembled WGS sequence"/>
</dbReference>
<keyword evidence="2" id="KW-1185">Reference proteome</keyword>
<dbReference type="EMBL" id="CAJVPT010001014">
    <property type="protein sequence ID" value="CAG8454877.1"/>
    <property type="molecule type" value="Genomic_DNA"/>
</dbReference>
<evidence type="ECO:0000313" key="1">
    <source>
        <dbReference type="EMBL" id="CAG8454877.1"/>
    </source>
</evidence>
<proteinExistence type="predicted"/>
<protein>
    <submittedName>
        <fullName evidence="1">7057_t:CDS:1</fullName>
    </submittedName>
</protein>
<evidence type="ECO:0000313" key="2">
    <source>
        <dbReference type="Proteomes" id="UP000789525"/>
    </source>
</evidence>
<sequence>MGLTPFSLNKTRLLVVSDEVVQISLFSNNSSTIPDYDDSPRLKDEIKNLIIAFVRLRDDDQIVDGEGFYLLCKKRDWKIGNRYIFMKNGRRLKAHRYKYNFTLEISTDQRNSRTNALNAGKSKGVRRNPKLIVREIFFNSDNNDYNFTSEDDDNRKEGAPSRINLDTTENACESIVTEGSARKLPREEMEEVISSSRHNIQVLQENQTNNESEDRDSLTPLSIGKSIKIPSRTHIDTSPSSSPLSTSRMSVEPFMETSQSRMFSEPPIETFTEPSMETLPLSVMATSICSKESSPSLAVETSTTIDRRSSCVIEVEHENLIIFSGNEDVEQSISTNVFSENVEQSTSTSVVPENEGNEGDRLTLTSVFLENEDAEPSTSTNAFPEDVEQSTSTSAVPEDEGNRLTLTSVVLGSEDAELSTSTDVLISVERACNPQLTEPDLALNLEIADLINQKKQNCPRDAAFHIVKLINHRNPAVGLLALTLLDICVKNCGYPFHLQIATTEFLNELVRNFPEKPPVVPNPIQLRILEFIQEWKSTICTTSRHKDDLNHIGDMYRLLLYKGTKNVARRDIFQRYTLTIMILITGYIFPELDNRSAAVLHPTETLKSPDELEEEDRAAQAADPEQKPDYKKQVNEELERIQKKTILLKDMLNNVKPGEEIGKGDVFEDLIQSCKVAQPKIQKFISEEDDPESIERLLNLNDLINTVLKKYEDILNGVFEETEELTPPPPPPPSITSESWLIDLGEDEPQLQGQGRIRISDDLLGDTSAPNDDDAKKGELEQL</sequence>
<comment type="caution">
    <text evidence="1">The sequence shown here is derived from an EMBL/GenBank/DDBJ whole genome shotgun (WGS) entry which is preliminary data.</text>
</comment>
<gene>
    <name evidence="1" type="ORF">ACOLOM_LOCUS924</name>
</gene>
<reference evidence="1" key="1">
    <citation type="submission" date="2021-06" db="EMBL/GenBank/DDBJ databases">
        <authorList>
            <person name="Kallberg Y."/>
            <person name="Tangrot J."/>
            <person name="Rosling A."/>
        </authorList>
    </citation>
    <scope>NUCLEOTIDE SEQUENCE</scope>
    <source>
        <strain evidence="1">CL356</strain>
    </source>
</reference>
<name>A0ACA9K6H6_9GLOM</name>
<organism evidence="1 2">
    <name type="scientific">Acaulospora colombiana</name>
    <dbReference type="NCBI Taxonomy" id="27376"/>
    <lineage>
        <taxon>Eukaryota</taxon>
        <taxon>Fungi</taxon>
        <taxon>Fungi incertae sedis</taxon>
        <taxon>Mucoromycota</taxon>
        <taxon>Glomeromycotina</taxon>
        <taxon>Glomeromycetes</taxon>
        <taxon>Diversisporales</taxon>
        <taxon>Acaulosporaceae</taxon>
        <taxon>Acaulospora</taxon>
    </lineage>
</organism>
<accession>A0ACA9K6H6</accession>